<evidence type="ECO:0000256" key="3">
    <source>
        <dbReference type="ARBA" id="ARBA00022528"/>
    </source>
</evidence>
<evidence type="ECO:0000259" key="10">
    <source>
        <dbReference type="SMART" id="SM00642"/>
    </source>
</evidence>
<evidence type="ECO:0000313" key="11">
    <source>
        <dbReference type="EMBL" id="KAG6431582.1"/>
    </source>
</evidence>
<dbReference type="FunFam" id="3.20.20.80:FF:000054">
    <property type="entry name" value="Glycogen debranching enzyme"/>
    <property type="match status" value="1"/>
</dbReference>
<dbReference type="EMBL" id="PNBA02000003">
    <property type="protein sequence ID" value="KAG6431582.1"/>
    <property type="molecule type" value="Genomic_DNA"/>
</dbReference>
<keyword evidence="5" id="KW-0378">Hydrolase</keyword>
<feature type="compositionally biased region" description="Polar residues" evidence="9">
    <location>
        <begin position="589"/>
        <end position="600"/>
    </location>
</feature>
<dbReference type="SMART" id="SM00642">
    <property type="entry name" value="Aamy"/>
    <property type="match status" value="1"/>
</dbReference>
<protein>
    <recommendedName>
        <fullName evidence="8">isoamylase</fullName>
        <ecNumber evidence="8">3.2.1.68</ecNumber>
    </recommendedName>
</protein>
<dbReference type="Pfam" id="PF00128">
    <property type="entry name" value="Alpha-amylase"/>
    <property type="match status" value="1"/>
</dbReference>
<dbReference type="InterPro" id="IPR014756">
    <property type="entry name" value="Ig_E-set"/>
</dbReference>
<evidence type="ECO:0000256" key="1">
    <source>
        <dbReference type="ARBA" id="ARBA00004229"/>
    </source>
</evidence>
<keyword evidence="12" id="KW-1185">Reference proteome</keyword>
<dbReference type="Gene3D" id="3.20.20.80">
    <property type="entry name" value="Glycosidases"/>
    <property type="match status" value="1"/>
</dbReference>
<comment type="subcellular location">
    <subcellularLocation>
        <location evidence="1">Plastid</location>
        <location evidence="1">Chloroplast</location>
    </subcellularLocation>
</comment>
<name>A0A8X9A6I7_SALSN</name>
<feature type="domain" description="Glycosyl hydrolase family 13 catalytic" evidence="10">
    <location>
        <begin position="244"/>
        <end position="599"/>
    </location>
</feature>
<sequence>MSANSQSAFAHMELLRSSLIPNYRAPKLTAKRYLHHRENELNFGIPNHSSSKNTGATAKRCAIVNRASERGDADTAVVVEKPPPKPRLFKVFPGRPTPFGATLRDGGVNFAVYSHNAALISLCLIRLRDLLEKRVAEEIALNPLINKTGDVWHVFVKGDFEDMAYGYRVKGSFSPEDGFYFDSSKILVDPYAKAVMSRGEYGALGLDDDCWPQMASPVPSIKDEFDWEGDLPLKHPQKDLIIYEMHVRGFTRHESSDAKFPGTYRGLVEKLEHLKKIGVNCIELMPCHEFNELEYYSYNSVLGDYKMNFWGYSTINYFSPMARYSSAGIGNYGLGAVNEFKYLVREAHKQGIEVIMDVVFNHTAEGNENGLTLSFKGIESSVFYMLAPKGEFYNYSGCGNTFNCNHPVVRQFILDSLRYWVTEMHVDGFRFDLASILTRSSCLWDAVNVYGSAVEGETMTTGTPLSCPPLVDMISNDPILRGVKLIAEAWDCGGLYQVGNFPHWGIWSEWNGKYRDVVRQFIKGTDGFSGALAEGLCGSPNLYQKGGRKPWSSINFVCAHDGFTLADLVTYNDKHNSSNGEDNKDGENHNNSWNCGQIVS</sequence>
<evidence type="ECO:0000256" key="7">
    <source>
        <dbReference type="ARBA" id="ARBA00051664"/>
    </source>
</evidence>
<dbReference type="Pfam" id="PF02922">
    <property type="entry name" value="CBM_48"/>
    <property type="match status" value="1"/>
</dbReference>
<dbReference type="EC" id="3.2.1.68" evidence="8"/>
<evidence type="ECO:0000256" key="6">
    <source>
        <dbReference type="ARBA" id="ARBA00022946"/>
    </source>
</evidence>
<comment type="similarity">
    <text evidence="2">Belongs to the glycosyl hydrolase 13 family.</text>
</comment>
<reference evidence="11" key="2">
    <citation type="submission" date="2020-08" db="EMBL/GenBank/DDBJ databases">
        <title>Plant Genome Project.</title>
        <authorList>
            <person name="Zhang R.-G."/>
        </authorList>
    </citation>
    <scope>NUCLEOTIDE SEQUENCE</scope>
    <source>
        <strain evidence="11">Huo1</strain>
        <tissue evidence="11">Leaf</tissue>
    </source>
</reference>
<dbReference type="PANTHER" id="PTHR43002">
    <property type="entry name" value="GLYCOGEN DEBRANCHING ENZYME"/>
    <property type="match status" value="1"/>
</dbReference>
<dbReference type="GO" id="GO:0005975">
    <property type="term" value="P:carbohydrate metabolic process"/>
    <property type="evidence" value="ECO:0007669"/>
    <property type="project" value="InterPro"/>
</dbReference>
<organism evidence="11">
    <name type="scientific">Salvia splendens</name>
    <name type="common">Scarlet sage</name>
    <dbReference type="NCBI Taxonomy" id="180675"/>
    <lineage>
        <taxon>Eukaryota</taxon>
        <taxon>Viridiplantae</taxon>
        <taxon>Streptophyta</taxon>
        <taxon>Embryophyta</taxon>
        <taxon>Tracheophyta</taxon>
        <taxon>Spermatophyta</taxon>
        <taxon>Magnoliopsida</taxon>
        <taxon>eudicotyledons</taxon>
        <taxon>Gunneridae</taxon>
        <taxon>Pentapetalae</taxon>
        <taxon>asterids</taxon>
        <taxon>lamiids</taxon>
        <taxon>Lamiales</taxon>
        <taxon>Lamiaceae</taxon>
        <taxon>Nepetoideae</taxon>
        <taxon>Mentheae</taxon>
        <taxon>Salviinae</taxon>
        <taxon>Salvia</taxon>
        <taxon>Salvia subgen. Calosphace</taxon>
        <taxon>core Calosphace</taxon>
    </lineage>
</organism>
<dbReference type="Proteomes" id="UP000298416">
    <property type="component" value="Unassembled WGS sequence"/>
</dbReference>
<gene>
    <name evidence="11" type="ORF">SASPL_109661</name>
</gene>
<comment type="catalytic activity">
    <reaction evidence="7">
        <text>Hydrolysis of (1-&gt;6)-alpha-D-glucosidic branch linkages in glycogen, amylopectin and their beta-limit dextrins.</text>
        <dbReference type="EC" id="3.2.1.68"/>
    </reaction>
</comment>
<dbReference type="InterPro" id="IPR013783">
    <property type="entry name" value="Ig-like_fold"/>
</dbReference>
<dbReference type="InterPro" id="IPR006047">
    <property type="entry name" value="GH13_cat_dom"/>
</dbReference>
<accession>A0A8X9A6I7</accession>
<reference evidence="11" key="1">
    <citation type="submission" date="2018-01" db="EMBL/GenBank/DDBJ databases">
        <authorList>
            <person name="Mao J.F."/>
        </authorList>
    </citation>
    <scope>NUCLEOTIDE SEQUENCE</scope>
    <source>
        <strain evidence="11">Huo1</strain>
        <tissue evidence="11">Leaf</tissue>
    </source>
</reference>
<dbReference type="GO" id="GO:0009507">
    <property type="term" value="C:chloroplast"/>
    <property type="evidence" value="ECO:0007669"/>
    <property type="project" value="UniProtKB-SubCell"/>
</dbReference>
<dbReference type="InterPro" id="IPR044505">
    <property type="entry name" value="GlgX_Isoamylase_N_E_set"/>
</dbReference>
<feature type="region of interest" description="Disordered" evidence="9">
    <location>
        <begin position="576"/>
        <end position="600"/>
    </location>
</feature>
<feature type="compositionally biased region" description="Basic and acidic residues" evidence="9">
    <location>
        <begin position="576"/>
        <end position="588"/>
    </location>
</feature>
<dbReference type="CDD" id="cd11326">
    <property type="entry name" value="AmyAc_Glg_debranch"/>
    <property type="match status" value="1"/>
</dbReference>
<proteinExistence type="inferred from homology"/>
<dbReference type="GO" id="GO:0019156">
    <property type="term" value="F:isoamylase activity"/>
    <property type="evidence" value="ECO:0007669"/>
    <property type="project" value="UniProtKB-EC"/>
</dbReference>
<dbReference type="CDD" id="cd02856">
    <property type="entry name" value="E_set_GDE_Isoamylase_N"/>
    <property type="match status" value="1"/>
</dbReference>
<dbReference type="AlphaFoldDB" id="A0A8X9A6I7"/>
<comment type="caution">
    <text evidence="11">The sequence shown here is derived from an EMBL/GenBank/DDBJ whole genome shotgun (WGS) entry which is preliminary data.</text>
</comment>
<dbReference type="SUPFAM" id="SSF81296">
    <property type="entry name" value="E set domains"/>
    <property type="match status" value="1"/>
</dbReference>
<dbReference type="InterPro" id="IPR017853">
    <property type="entry name" value="GH"/>
</dbReference>
<evidence type="ECO:0000256" key="8">
    <source>
        <dbReference type="ARBA" id="ARBA00066531"/>
    </source>
</evidence>
<dbReference type="Gene3D" id="2.60.40.10">
    <property type="entry name" value="Immunoglobulins"/>
    <property type="match status" value="1"/>
</dbReference>
<evidence type="ECO:0000256" key="5">
    <source>
        <dbReference type="ARBA" id="ARBA00022801"/>
    </source>
</evidence>
<evidence type="ECO:0000256" key="2">
    <source>
        <dbReference type="ARBA" id="ARBA00008061"/>
    </source>
</evidence>
<evidence type="ECO:0000313" key="12">
    <source>
        <dbReference type="Proteomes" id="UP000298416"/>
    </source>
</evidence>
<keyword evidence="6" id="KW-0809">Transit peptide</keyword>
<dbReference type="InterPro" id="IPR004193">
    <property type="entry name" value="Glyco_hydro_13_N"/>
</dbReference>
<keyword evidence="3" id="KW-0150">Chloroplast</keyword>
<evidence type="ECO:0000256" key="9">
    <source>
        <dbReference type="SAM" id="MobiDB-lite"/>
    </source>
</evidence>
<dbReference type="SUPFAM" id="SSF51445">
    <property type="entry name" value="(Trans)glycosidases"/>
    <property type="match status" value="1"/>
</dbReference>
<keyword evidence="4" id="KW-0934">Plastid</keyword>
<evidence type="ECO:0000256" key="4">
    <source>
        <dbReference type="ARBA" id="ARBA00022640"/>
    </source>
</evidence>